<dbReference type="Pfam" id="PF00147">
    <property type="entry name" value="Fibrinogen_C"/>
    <property type="match status" value="1"/>
</dbReference>
<dbReference type="InterPro" id="IPR036056">
    <property type="entry name" value="Fibrinogen-like_C"/>
</dbReference>
<dbReference type="Proteomes" id="UP001059041">
    <property type="component" value="Linkage Group LG9"/>
</dbReference>
<dbReference type="AlphaFoldDB" id="A0A9W7WNT3"/>
<dbReference type="Gene3D" id="4.10.530.10">
    <property type="entry name" value="Gamma-fibrinogen Carboxyl Terminal Fragment, domain 2"/>
    <property type="match status" value="1"/>
</dbReference>
<evidence type="ECO:0000256" key="6">
    <source>
        <dbReference type="ARBA" id="ARBA00023157"/>
    </source>
</evidence>
<evidence type="ECO:0000313" key="12">
    <source>
        <dbReference type="Proteomes" id="UP001059041"/>
    </source>
</evidence>
<dbReference type="InterPro" id="IPR057439">
    <property type="entry name" value="ANG-1/2/4"/>
</dbReference>
<evidence type="ECO:0000256" key="4">
    <source>
        <dbReference type="ARBA" id="ARBA00022729"/>
    </source>
</evidence>
<dbReference type="NCBIfam" id="NF040941">
    <property type="entry name" value="GGGWT_bact"/>
    <property type="match status" value="1"/>
</dbReference>
<dbReference type="SMART" id="SM00186">
    <property type="entry name" value="FBG"/>
    <property type="match status" value="1"/>
</dbReference>
<accession>A0A9W7WNT3</accession>
<evidence type="ECO:0000256" key="9">
    <source>
        <dbReference type="SAM" id="MobiDB-lite"/>
    </source>
</evidence>
<evidence type="ECO:0000256" key="1">
    <source>
        <dbReference type="ARBA" id="ARBA00004613"/>
    </source>
</evidence>
<evidence type="ECO:0000256" key="2">
    <source>
        <dbReference type="ARBA" id="ARBA00022525"/>
    </source>
</evidence>
<dbReference type="GO" id="GO:0001525">
    <property type="term" value="P:angiogenesis"/>
    <property type="evidence" value="ECO:0007669"/>
    <property type="project" value="UniProtKB-KW"/>
</dbReference>
<name>A0A9W7WNT3_TRIRA</name>
<protein>
    <submittedName>
        <fullName evidence="11">Angiopoietin-2</fullName>
    </submittedName>
</protein>
<dbReference type="PROSITE" id="PS00514">
    <property type="entry name" value="FIBRINOGEN_C_1"/>
    <property type="match status" value="1"/>
</dbReference>
<comment type="caution">
    <text evidence="11">The sequence shown here is derived from an EMBL/GenBank/DDBJ whole genome shotgun (WGS) entry which is preliminary data.</text>
</comment>
<dbReference type="InterPro" id="IPR020837">
    <property type="entry name" value="Fibrinogen_CS"/>
</dbReference>
<dbReference type="GO" id="GO:0005576">
    <property type="term" value="C:extracellular region"/>
    <property type="evidence" value="ECO:0007669"/>
    <property type="project" value="UniProtKB-SubCell"/>
</dbReference>
<keyword evidence="7" id="KW-0325">Glycoprotein</keyword>
<gene>
    <name evidence="11" type="ORF">IRJ41_011398</name>
</gene>
<dbReference type="Gene3D" id="3.90.215.10">
    <property type="entry name" value="Gamma Fibrinogen, chain A, domain 1"/>
    <property type="match status" value="1"/>
</dbReference>
<evidence type="ECO:0000259" key="10">
    <source>
        <dbReference type="PROSITE" id="PS51406"/>
    </source>
</evidence>
<evidence type="ECO:0000256" key="3">
    <source>
        <dbReference type="ARBA" id="ARBA00022657"/>
    </source>
</evidence>
<reference evidence="11" key="1">
    <citation type="submission" date="2021-02" db="EMBL/GenBank/DDBJ databases">
        <title>Comparative genomics reveals that relaxation of natural selection precedes convergent phenotypic evolution of cavefish.</title>
        <authorList>
            <person name="Peng Z."/>
        </authorList>
    </citation>
    <scope>NUCLEOTIDE SEQUENCE</scope>
    <source>
        <tissue evidence="11">Muscle</tissue>
    </source>
</reference>
<dbReference type="PROSITE" id="PS51406">
    <property type="entry name" value="FIBRINOGEN_C_2"/>
    <property type="match status" value="1"/>
</dbReference>
<organism evidence="11 12">
    <name type="scientific">Triplophysa rosa</name>
    <name type="common">Cave loach</name>
    <dbReference type="NCBI Taxonomy" id="992332"/>
    <lineage>
        <taxon>Eukaryota</taxon>
        <taxon>Metazoa</taxon>
        <taxon>Chordata</taxon>
        <taxon>Craniata</taxon>
        <taxon>Vertebrata</taxon>
        <taxon>Euteleostomi</taxon>
        <taxon>Actinopterygii</taxon>
        <taxon>Neopterygii</taxon>
        <taxon>Teleostei</taxon>
        <taxon>Ostariophysi</taxon>
        <taxon>Cypriniformes</taxon>
        <taxon>Nemacheilidae</taxon>
        <taxon>Triplophysa</taxon>
    </lineage>
</organism>
<dbReference type="CDD" id="cd00087">
    <property type="entry name" value="FReD"/>
    <property type="match status" value="1"/>
</dbReference>
<dbReference type="FunFam" id="3.90.215.10:FF:000001">
    <property type="entry name" value="Tenascin isoform 1"/>
    <property type="match status" value="1"/>
</dbReference>
<dbReference type="EMBL" id="JAFHDT010000009">
    <property type="protein sequence ID" value="KAI7805579.1"/>
    <property type="molecule type" value="Genomic_DNA"/>
</dbReference>
<evidence type="ECO:0000256" key="7">
    <source>
        <dbReference type="ARBA" id="ARBA00023180"/>
    </source>
</evidence>
<keyword evidence="4" id="KW-0732">Signal</keyword>
<evidence type="ECO:0000256" key="5">
    <source>
        <dbReference type="ARBA" id="ARBA00023054"/>
    </source>
</evidence>
<dbReference type="InterPro" id="IPR002181">
    <property type="entry name" value="Fibrinogen_a/b/g_C_dom"/>
</dbReference>
<dbReference type="FunFam" id="4.10.530.10:FF:000001">
    <property type="entry name" value="angiopoietin-2 isoform X1"/>
    <property type="match status" value="1"/>
</dbReference>
<proteinExistence type="predicted"/>
<dbReference type="GO" id="GO:0007596">
    <property type="term" value="P:blood coagulation"/>
    <property type="evidence" value="ECO:0007669"/>
    <property type="project" value="InterPro"/>
</dbReference>
<dbReference type="PANTHER" id="PTHR47221">
    <property type="entry name" value="FIBRINOGEN ALPHA CHAIN"/>
    <property type="match status" value="1"/>
</dbReference>
<feature type="domain" description="Fibrinogen C-terminal" evidence="10">
    <location>
        <begin position="308"/>
        <end position="528"/>
    </location>
</feature>
<evidence type="ECO:0000256" key="8">
    <source>
        <dbReference type="SAM" id="Coils"/>
    </source>
</evidence>
<keyword evidence="2" id="KW-0964">Secreted</keyword>
<dbReference type="Pfam" id="PF25443">
    <property type="entry name" value="ANG-1"/>
    <property type="match status" value="1"/>
</dbReference>
<evidence type="ECO:0000313" key="11">
    <source>
        <dbReference type="EMBL" id="KAI7805579.1"/>
    </source>
</evidence>
<dbReference type="InterPro" id="IPR037579">
    <property type="entry name" value="FIB_ANG-like"/>
</dbReference>
<dbReference type="PANTHER" id="PTHR47221:SF6">
    <property type="entry name" value="FIBRINOGEN ALPHA CHAIN"/>
    <property type="match status" value="1"/>
</dbReference>
<feature type="region of interest" description="Disordered" evidence="9">
    <location>
        <begin position="1"/>
        <end position="20"/>
    </location>
</feature>
<keyword evidence="3" id="KW-0037">Angiogenesis</keyword>
<keyword evidence="6" id="KW-1015">Disulfide bond</keyword>
<feature type="coiled-coil region" evidence="8">
    <location>
        <begin position="210"/>
        <end position="283"/>
    </location>
</feature>
<keyword evidence="12" id="KW-1185">Reference proteome</keyword>
<dbReference type="SUPFAM" id="SSF56496">
    <property type="entry name" value="Fibrinogen C-terminal domain-like"/>
    <property type="match status" value="1"/>
</dbReference>
<keyword evidence="5 8" id="KW-0175">Coiled coil</keyword>
<dbReference type="InterPro" id="IPR014716">
    <property type="entry name" value="Fibrinogen_a/b/g_C_1"/>
</dbReference>
<comment type="subcellular location">
    <subcellularLocation>
        <location evidence="1">Secreted</location>
    </subcellularLocation>
</comment>
<sequence length="529" mass="59992">MPEHNPGAGESSHLSSPTAPRRGNFPCTACTNTIEDLMKMTGILFKFFALSYCLCFGEGITENSESTGKKQYQIQNGPCSYTFLLPEPQNCGGPSSSYNQVQRDDLVDYDSSVQRLEQLENVMENNTQWLQKLENYIQDNLKQDMAQLQHDAVQNHTVTMIRIGTSLLSQTAEQTRKITTVEAQVINQTTRLERQLLENSISTSKLEKDIQLQINEISKLHEKNSFLEKRVEEMEGKRNTEQDNLKEEKEQLKKLVEKQTSIIKEMEQQLLRASSDNSAMKQQQLELTNIVNNLIHTISPGGSSAMMQDNPDQYNDCAAVFKSGNKESGVYSLIIPDTKQQFKAYCDMETDGGGWTVVQKRFNGLVDFHQTWKNYTAGFGDVSGEHWLGNQFISKLTQAKQHVLRIELMDWEGNTAFSKYQQFSLDGEKQNYRIHISGYSGTAGRTSSMGQPGSDFSTKDVDNDKCVCKCSQMLSGGWWFDACGPSNLNGVYYQQGQNTNRFNCIKWYYWKGSAYSLKATTMMIRPADF</sequence>